<dbReference type="RefSeq" id="WP_013718766.1">
    <property type="nucleotide sequence ID" value="NC_015416.1"/>
</dbReference>
<dbReference type="SUPFAM" id="SSF53807">
    <property type="entry name" value="Helical backbone' metal receptor"/>
    <property type="match status" value="1"/>
</dbReference>
<dbReference type="PROSITE" id="PS50983">
    <property type="entry name" value="FE_B12_PBP"/>
    <property type="match status" value="1"/>
</dbReference>
<dbReference type="InterPro" id="IPR018247">
    <property type="entry name" value="EF_Hand_1_Ca_BS"/>
</dbReference>
<evidence type="ECO:0000259" key="1">
    <source>
        <dbReference type="PROSITE" id="PS50983"/>
    </source>
</evidence>
<dbReference type="Pfam" id="PF01497">
    <property type="entry name" value="Peripla_BP_2"/>
    <property type="match status" value="1"/>
</dbReference>
<dbReference type="OrthoDB" id="24039at2157"/>
<protein>
    <submittedName>
        <fullName evidence="2">Periplasmic binding protein</fullName>
    </submittedName>
</protein>
<dbReference type="InterPro" id="IPR002491">
    <property type="entry name" value="ABC_transptr_periplasmic_BD"/>
</dbReference>
<feature type="domain" description="Fe/B12 periplasmic-binding" evidence="1">
    <location>
        <begin position="96"/>
        <end position="401"/>
    </location>
</feature>
<dbReference type="PROSITE" id="PS00018">
    <property type="entry name" value="EF_HAND_1"/>
    <property type="match status" value="1"/>
</dbReference>
<dbReference type="InterPro" id="IPR050902">
    <property type="entry name" value="ABC_Transporter_SBP"/>
</dbReference>
<accession>F4BYT5</accession>
<dbReference type="Proteomes" id="UP000007807">
    <property type="component" value="Chromosome"/>
</dbReference>
<evidence type="ECO:0000313" key="3">
    <source>
        <dbReference type="Proteomes" id="UP000007807"/>
    </source>
</evidence>
<dbReference type="PANTHER" id="PTHR30535">
    <property type="entry name" value="VITAMIN B12-BINDING PROTEIN"/>
    <property type="match status" value="1"/>
</dbReference>
<dbReference type="STRING" id="990316.MCON_0948"/>
<sequence length="443" mass="49336">MSKQLCFMLGAACLVLLLAVASASEGAVSSHASVPGDTDGDNKVSDDELKAAEESYKKGEISTEELDKIRHIKENYPRIIIDATGTEVTIYKPPERVFQISTGLIATTMYAFGDAEKIVGKGGCTKSGTTTRSFTYNGKSYSHNTPWCIEGILYPKMLDDEAIPFSGSIGKENYETIASTNPDIIIVSTRQWGRDSGETYLKSIETMRTLGVPVVVLNQVAKYDGDETEAVYTEVELLGKIFEKEDKAEEIINLLKEQVDFIKSRTADIPEDEKKSFLYLELSSYSAGKGGVAYVDGENILEPILIENIVNAKNEFKGEGRQLMSAEQLLTLDPDVIYLPTAQGVHTPDELYNNESFKDLQDLRAIKERKVTGLPLIGCRTERLDFPVSLMIEAKFTYPDRFQDVNVGEWLIDYHVKLYGIDEETAQEIKRGLCLEWLDDTGF</sequence>
<dbReference type="HOGENOM" id="CLU_038034_13_4_2"/>
<dbReference type="PANTHER" id="PTHR30535:SF34">
    <property type="entry name" value="MOLYBDATE-BINDING PROTEIN MOLA"/>
    <property type="match status" value="1"/>
</dbReference>
<gene>
    <name evidence="2" type="ordered locus">MCON_0948</name>
</gene>
<evidence type="ECO:0000313" key="2">
    <source>
        <dbReference type="EMBL" id="AEB67712.1"/>
    </source>
</evidence>
<proteinExistence type="predicted"/>
<keyword evidence="3" id="KW-1185">Reference proteome</keyword>
<dbReference type="EMBL" id="CP002565">
    <property type="protein sequence ID" value="AEB67712.1"/>
    <property type="molecule type" value="Genomic_DNA"/>
</dbReference>
<dbReference type="GeneID" id="10460623"/>
<dbReference type="KEGG" id="mcj:MCON_0948"/>
<dbReference type="InParanoid" id="F4BYT5"/>
<dbReference type="Gene3D" id="3.40.50.1980">
    <property type="entry name" value="Nitrogenase molybdenum iron protein domain"/>
    <property type="match status" value="2"/>
</dbReference>
<reference evidence="2 3" key="1">
    <citation type="journal article" date="2011" name="J. Bacteriol.">
        <title>Complete genome sequence of Methanosaeta concilii, a specialist in aceticlastic methanogenesis.</title>
        <authorList>
            <person name="Barber R.D."/>
            <person name="Zhang L."/>
            <person name="Harnack M."/>
            <person name="Olson M.V."/>
            <person name="Kaul R."/>
            <person name="Ingram-Smith C."/>
            <person name="Smith K.S."/>
        </authorList>
    </citation>
    <scope>NUCLEOTIDE SEQUENCE [LARGE SCALE GENOMIC DNA]</scope>
    <source>
        <strain evidence="3">ATCC 5969 / DSM 3671 / JCM 10134 / NBRC 103675 / OCM 69 / GP-6</strain>
    </source>
</reference>
<name>F4BYT5_METSG</name>
<dbReference type="AlphaFoldDB" id="F4BYT5"/>
<organism evidence="2 3">
    <name type="scientific">Methanothrix soehngenii (strain ATCC 5969 / DSM 3671 / JCM 10134 / NBRC 103675 / OCM 69 / GP-6)</name>
    <name type="common">Methanosaeta concilii</name>
    <dbReference type="NCBI Taxonomy" id="990316"/>
    <lineage>
        <taxon>Archaea</taxon>
        <taxon>Methanobacteriati</taxon>
        <taxon>Methanobacteriota</taxon>
        <taxon>Stenosarchaea group</taxon>
        <taxon>Methanomicrobia</taxon>
        <taxon>Methanotrichales</taxon>
        <taxon>Methanotrichaceae</taxon>
        <taxon>Methanothrix</taxon>
    </lineage>
</organism>